<organism evidence="2 3">
    <name type="scientific">Algoriphagus ornithinivorans</name>
    <dbReference type="NCBI Taxonomy" id="226506"/>
    <lineage>
        <taxon>Bacteria</taxon>
        <taxon>Pseudomonadati</taxon>
        <taxon>Bacteroidota</taxon>
        <taxon>Cytophagia</taxon>
        <taxon>Cytophagales</taxon>
        <taxon>Cyclobacteriaceae</taxon>
        <taxon>Algoriphagus</taxon>
    </lineage>
</organism>
<gene>
    <name evidence="2" type="ORF">SAMN04488519_101365</name>
</gene>
<feature type="transmembrane region" description="Helical" evidence="1">
    <location>
        <begin position="151"/>
        <end position="177"/>
    </location>
</feature>
<feature type="transmembrane region" description="Helical" evidence="1">
    <location>
        <begin position="217"/>
        <end position="238"/>
    </location>
</feature>
<evidence type="ECO:0000256" key="1">
    <source>
        <dbReference type="SAM" id="Phobius"/>
    </source>
</evidence>
<evidence type="ECO:0000313" key="3">
    <source>
        <dbReference type="Proteomes" id="UP000199564"/>
    </source>
</evidence>
<keyword evidence="1" id="KW-0812">Transmembrane</keyword>
<feature type="transmembrane region" description="Helical" evidence="1">
    <location>
        <begin position="189"/>
        <end position="208"/>
    </location>
</feature>
<reference evidence="3" key="1">
    <citation type="submission" date="2016-10" db="EMBL/GenBank/DDBJ databases">
        <authorList>
            <person name="Varghese N."/>
            <person name="Submissions S."/>
        </authorList>
    </citation>
    <scope>NUCLEOTIDE SEQUENCE [LARGE SCALE GENOMIC DNA]</scope>
    <source>
        <strain evidence="3">DSM 15282</strain>
    </source>
</reference>
<keyword evidence="1" id="KW-1133">Transmembrane helix</keyword>
<accession>A0A1I5B2S2</accession>
<keyword evidence="3" id="KW-1185">Reference proteome</keyword>
<feature type="transmembrane region" description="Helical" evidence="1">
    <location>
        <begin position="124"/>
        <end position="144"/>
    </location>
</feature>
<feature type="transmembrane region" description="Helical" evidence="1">
    <location>
        <begin position="85"/>
        <end position="104"/>
    </location>
</feature>
<feature type="transmembrane region" description="Helical" evidence="1">
    <location>
        <begin position="51"/>
        <end position="73"/>
    </location>
</feature>
<protein>
    <submittedName>
        <fullName evidence="2">Uncharacterized protein</fullName>
    </submittedName>
</protein>
<sequence length="254" mass="29115">MIFGKVNLKNSLIVDQSINRYSHTHLWLLIPFFITVLGFSRYWLGFTEAPLHWHLHGLSAMTWYVILIIQPYLISRKKISGHRKLGIFGVFVAGAVFISAIQVISGNMNINEGPRVAIKYSTSLSELMTMIGFAFAVLAGIYSVRKTDLHAAWMISTVFWVLPPATVRLMFLVLMKIYKSPENLPLPPVILNVLNIGLLLLIICFLIFRHYRKQKVILIPYVVVAFFSVLRLFIIFGLKDSPWVESFIKRIFES</sequence>
<name>A0A1I5B2S2_9BACT</name>
<proteinExistence type="predicted"/>
<dbReference type="Proteomes" id="UP000199564">
    <property type="component" value="Unassembled WGS sequence"/>
</dbReference>
<dbReference type="AlphaFoldDB" id="A0A1I5B2S2"/>
<feature type="transmembrane region" description="Helical" evidence="1">
    <location>
        <begin position="26"/>
        <end position="45"/>
    </location>
</feature>
<evidence type="ECO:0000313" key="2">
    <source>
        <dbReference type="EMBL" id="SFN69028.1"/>
    </source>
</evidence>
<dbReference type="EMBL" id="FOVW01000001">
    <property type="protein sequence ID" value="SFN69028.1"/>
    <property type="molecule type" value="Genomic_DNA"/>
</dbReference>
<keyword evidence="1" id="KW-0472">Membrane</keyword>